<dbReference type="NCBIfam" id="NF009326">
    <property type="entry name" value="PRK12681.1"/>
    <property type="match status" value="1"/>
</dbReference>
<keyword evidence="3" id="KW-0238">DNA-binding</keyword>
<dbReference type="InterPro" id="IPR005119">
    <property type="entry name" value="LysR_subst-bd"/>
</dbReference>
<evidence type="ECO:0000313" key="7">
    <source>
        <dbReference type="Proteomes" id="UP001225378"/>
    </source>
</evidence>
<dbReference type="Pfam" id="PF00126">
    <property type="entry name" value="HTH_1"/>
    <property type="match status" value="1"/>
</dbReference>
<keyword evidence="2" id="KW-0805">Transcription regulation</keyword>
<evidence type="ECO:0000259" key="5">
    <source>
        <dbReference type="PROSITE" id="PS50931"/>
    </source>
</evidence>
<dbReference type="Gene3D" id="3.40.190.10">
    <property type="entry name" value="Periplasmic binding protein-like II"/>
    <property type="match status" value="2"/>
</dbReference>
<dbReference type="AlphaFoldDB" id="A0AAU7NYQ3"/>
<evidence type="ECO:0000256" key="2">
    <source>
        <dbReference type="ARBA" id="ARBA00023015"/>
    </source>
</evidence>
<dbReference type="RefSeq" id="WP_349432303.1">
    <property type="nucleotide sequence ID" value="NZ_CP157743.1"/>
</dbReference>
<evidence type="ECO:0000256" key="4">
    <source>
        <dbReference type="ARBA" id="ARBA00023163"/>
    </source>
</evidence>
<reference evidence="6 7" key="1">
    <citation type="journal article" date="2024" name="Microbiology">
        <title>Methylomarinum rosea sp. nov., a novel halophilic methanotrophic bacterium from the hypersaline Lake Elton.</title>
        <authorList>
            <person name="Suleimanov R.Z."/>
            <person name="Oshkin I.Y."/>
            <person name="Danilova O.V."/>
            <person name="Suzina N.E."/>
            <person name="Dedysh S.N."/>
        </authorList>
    </citation>
    <scope>NUCLEOTIDE SEQUENCE [LARGE SCALE GENOMIC DNA]</scope>
    <source>
        <strain evidence="6 7">Ch1-1</strain>
    </source>
</reference>
<dbReference type="PROSITE" id="PS50931">
    <property type="entry name" value="HTH_LYSR"/>
    <property type="match status" value="1"/>
</dbReference>
<dbReference type="SUPFAM" id="SSF53850">
    <property type="entry name" value="Periplasmic binding protein-like II"/>
    <property type="match status" value="1"/>
</dbReference>
<dbReference type="Proteomes" id="UP001225378">
    <property type="component" value="Chromosome"/>
</dbReference>
<dbReference type="InterPro" id="IPR036390">
    <property type="entry name" value="WH_DNA-bd_sf"/>
</dbReference>
<dbReference type="InterPro" id="IPR000847">
    <property type="entry name" value="LysR_HTH_N"/>
</dbReference>
<dbReference type="InterPro" id="IPR037423">
    <property type="entry name" value="CysB_PBP2"/>
</dbReference>
<dbReference type="PANTHER" id="PTHR30126">
    <property type="entry name" value="HTH-TYPE TRANSCRIPTIONAL REGULATOR"/>
    <property type="match status" value="1"/>
</dbReference>
<keyword evidence="4" id="KW-0804">Transcription</keyword>
<dbReference type="NCBIfam" id="NF009327">
    <property type="entry name" value="PRK12684.1"/>
    <property type="match status" value="1"/>
</dbReference>
<comment type="similarity">
    <text evidence="1">Belongs to the LysR transcriptional regulatory family.</text>
</comment>
<organism evidence="6 7">
    <name type="scientific">Methylomarinum roseum</name>
    <dbReference type="NCBI Taxonomy" id="3067653"/>
    <lineage>
        <taxon>Bacteria</taxon>
        <taxon>Pseudomonadati</taxon>
        <taxon>Pseudomonadota</taxon>
        <taxon>Gammaproteobacteria</taxon>
        <taxon>Methylococcales</taxon>
        <taxon>Methylococcaceae</taxon>
        <taxon>Methylomarinum</taxon>
    </lineage>
</organism>
<dbReference type="SUPFAM" id="SSF46785">
    <property type="entry name" value="Winged helix' DNA-binding domain"/>
    <property type="match status" value="1"/>
</dbReference>
<dbReference type="PRINTS" id="PR00039">
    <property type="entry name" value="HTHLYSR"/>
</dbReference>
<dbReference type="KEGG" id="mech:Q9L42_006115"/>
<dbReference type="CDD" id="cd08413">
    <property type="entry name" value="PBP2_CysB_like"/>
    <property type="match status" value="1"/>
</dbReference>
<dbReference type="PANTHER" id="PTHR30126:SF6">
    <property type="entry name" value="HTH-TYPE TRANSCRIPTIONAL REGULATOR CYSB-RELATED"/>
    <property type="match status" value="1"/>
</dbReference>
<evidence type="ECO:0000313" key="6">
    <source>
        <dbReference type="EMBL" id="XBS21696.1"/>
    </source>
</evidence>
<protein>
    <submittedName>
        <fullName evidence="6">HTH-type transcriptional regulator CysB</fullName>
    </submittedName>
</protein>
<keyword evidence="7" id="KW-1185">Reference proteome</keyword>
<evidence type="ECO:0000256" key="1">
    <source>
        <dbReference type="ARBA" id="ARBA00009437"/>
    </source>
</evidence>
<dbReference type="GO" id="GO:0003700">
    <property type="term" value="F:DNA-binding transcription factor activity"/>
    <property type="evidence" value="ECO:0007669"/>
    <property type="project" value="InterPro"/>
</dbReference>
<dbReference type="EMBL" id="CP157743">
    <property type="protein sequence ID" value="XBS21696.1"/>
    <property type="molecule type" value="Genomic_DNA"/>
</dbReference>
<dbReference type="GO" id="GO:0000976">
    <property type="term" value="F:transcription cis-regulatory region binding"/>
    <property type="evidence" value="ECO:0007669"/>
    <property type="project" value="TreeGrafter"/>
</dbReference>
<dbReference type="GO" id="GO:0019344">
    <property type="term" value="P:cysteine biosynthetic process"/>
    <property type="evidence" value="ECO:0007669"/>
    <property type="project" value="TreeGrafter"/>
</dbReference>
<name>A0AAU7NYQ3_9GAMM</name>
<feature type="domain" description="HTH lysR-type" evidence="5">
    <location>
        <begin position="1"/>
        <end position="59"/>
    </location>
</feature>
<accession>A0AAU7NYQ3</accession>
<dbReference type="Pfam" id="PF03466">
    <property type="entry name" value="LysR_substrate"/>
    <property type="match status" value="1"/>
</dbReference>
<dbReference type="InterPro" id="IPR036388">
    <property type="entry name" value="WH-like_DNA-bd_sf"/>
</dbReference>
<dbReference type="Gene3D" id="1.10.10.10">
    <property type="entry name" value="Winged helix-like DNA-binding domain superfamily/Winged helix DNA-binding domain"/>
    <property type="match status" value="1"/>
</dbReference>
<proteinExistence type="inferred from homology"/>
<gene>
    <name evidence="6" type="primary">cysB</name>
    <name evidence="6" type="ORF">Q9L42_006115</name>
</gene>
<sequence>MKLQQLRYLSEIQRQQLNITKAAASLCTSQSGVSKQIQLLEQELAIQLFRRKGKHLVAFSEVGEEVLQLAREALSKVDDIRQLAKEANQQNQSLIIATTHTQARYVLPAIVSQFMRCYPDINLHIHQGTPTQVAAMLERGEADIAIATEALSGREGLLALPCYRWGRSIITQKHHPLAAQRSVTLEDITQYPIVTYVQGFTGRYMLDEAFARHQLQPDIVLTAVDADVIKTYVRLGLGIGIIADMAFSREQDKDLETLDATALFGVSTSRLAIRKDKYLKAYLFRFIEMFAPHLSVDVVKQALACANDEQAQALLADFSVPLYQSLAER</sequence>
<evidence type="ECO:0000256" key="3">
    <source>
        <dbReference type="ARBA" id="ARBA00023125"/>
    </source>
</evidence>